<dbReference type="Proteomes" id="UP000308600">
    <property type="component" value="Unassembled WGS sequence"/>
</dbReference>
<evidence type="ECO:0000313" key="1">
    <source>
        <dbReference type="EMBL" id="TFK63175.1"/>
    </source>
</evidence>
<evidence type="ECO:0000313" key="2">
    <source>
        <dbReference type="Proteomes" id="UP000308600"/>
    </source>
</evidence>
<organism evidence="1 2">
    <name type="scientific">Pluteus cervinus</name>
    <dbReference type="NCBI Taxonomy" id="181527"/>
    <lineage>
        <taxon>Eukaryota</taxon>
        <taxon>Fungi</taxon>
        <taxon>Dikarya</taxon>
        <taxon>Basidiomycota</taxon>
        <taxon>Agaricomycotina</taxon>
        <taxon>Agaricomycetes</taxon>
        <taxon>Agaricomycetidae</taxon>
        <taxon>Agaricales</taxon>
        <taxon>Pluteineae</taxon>
        <taxon>Pluteaceae</taxon>
        <taxon>Pluteus</taxon>
    </lineage>
</organism>
<sequence length="137" mass="15403">MRTPSSEFGVLRDLLPDGLPELSELSLIPFGSAVAPFADLMFSQCKQLRGVRISTNHINESSLDLLPTLNLDNLAFLPWHQLRTFTIQDQRIGPADFTKVFSLCTGLEICDIGLGFWRYETPLPLDVPPRHSRICAY</sequence>
<gene>
    <name evidence="1" type="ORF">BDN72DRAFT_847939</name>
</gene>
<proteinExistence type="predicted"/>
<protein>
    <submittedName>
        <fullName evidence="1">Uncharacterized protein</fullName>
    </submittedName>
</protein>
<reference evidence="1 2" key="1">
    <citation type="journal article" date="2019" name="Nat. Ecol. Evol.">
        <title>Megaphylogeny resolves global patterns of mushroom evolution.</title>
        <authorList>
            <person name="Varga T."/>
            <person name="Krizsan K."/>
            <person name="Foldi C."/>
            <person name="Dima B."/>
            <person name="Sanchez-Garcia M."/>
            <person name="Sanchez-Ramirez S."/>
            <person name="Szollosi G.J."/>
            <person name="Szarkandi J.G."/>
            <person name="Papp V."/>
            <person name="Albert L."/>
            <person name="Andreopoulos W."/>
            <person name="Angelini C."/>
            <person name="Antonin V."/>
            <person name="Barry K.W."/>
            <person name="Bougher N.L."/>
            <person name="Buchanan P."/>
            <person name="Buyck B."/>
            <person name="Bense V."/>
            <person name="Catcheside P."/>
            <person name="Chovatia M."/>
            <person name="Cooper J."/>
            <person name="Damon W."/>
            <person name="Desjardin D."/>
            <person name="Finy P."/>
            <person name="Geml J."/>
            <person name="Haridas S."/>
            <person name="Hughes K."/>
            <person name="Justo A."/>
            <person name="Karasinski D."/>
            <person name="Kautmanova I."/>
            <person name="Kiss B."/>
            <person name="Kocsube S."/>
            <person name="Kotiranta H."/>
            <person name="LaButti K.M."/>
            <person name="Lechner B.E."/>
            <person name="Liimatainen K."/>
            <person name="Lipzen A."/>
            <person name="Lukacs Z."/>
            <person name="Mihaltcheva S."/>
            <person name="Morgado L.N."/>
            <person name="Niskanen T."/>
            <person name="Noordeloos M.E."/>
            <person name="Ohm R.A."/>
            <person name="Ortiz-Santana B."/>
            <person name="Ovrebo C."/>
            <person name="Racz N."/>
            <person name="Riley R."/>
            <person name="Savchenko A."/>
            <person name="Shiryaev A."/>
            <person name="Soop K."/>
            <person name="Spirin V."/>
            <person name="Szebenyi C."/>
            <person name="Tomsovsky M."/>
            <person name="Tulloss R.E."/>
            <person name="Uehling J."/>
            <person name="Grigoriev I.V."/>
            <person name="Vagvolgyi C."/>
            <person name="Papp T."/>
            <person name="Martin F.M."/>
            <person name="Miettinen O."/>
            <person name="Hibbett D.S."/>
            <person name="Nagy L.G."/>
        </authorList>
    </citation>
    <scope>NUCLEOTIDE SEQUENCE [LARGE SCALE GENOMIC DNA]</scope>
    <source>
        <strain evidence="1 2">NL-1719</strain>
    </source>
</reference>
<keyword evidence="2" id="KW-1185">Reference proteome</keyword>
<name>A0ACD3ABR3_9AGAR</name>
<dbReference type="EMBL" id="ML208536">
    <property type="protein sequence ID" value="TFK63175.1"/>
    <property type="molecule type" value="Genomic_DNA"/>
</dbReference>
<accession>A0ACD3ABR3</accession>